<evidence type="ECO:0000313" key="1">
    <source>
        <dbReference type="EMBL" id="SBV37685.1"/>
    </source>
</evidence>
<reference evidence="1" key="1">
    <citation type="submission" date="2016-03" db="EMBL/GenBank/DDBJ databases">
        <authorList>
            <person name="Ploux O."/>
        </authorList>
    </citation>
    <scope>NUCLEOTIDE SEQUENCE</scope>
    <source>
        <strain evidence="1">UC10</strain>
    </source>
</reference>
<accession>A0A1Y5Q914</accession>
<organism evidence="1">
    <name type="scientific">uncultured Stenotrophomonas sp</name>
    <dbReference type="NCBI Taxonomy" id="165438"/>
    <lineage>
        <taxon>Bacteria</taxon>
        <taxon>Pseudomonadati</taxon>
        <taxon>Pseudomonadota</taxon>
        <taxon>Gammaproteobacteria</taxon>
        <taxon>Lysobacterales</taxon>
        <taxon>Lysobacteraceae</taxon>
        <taxon>Stenotrophomonas</taxon>
        <taxon>environmental samples</taxon>
    </lineage>
</organism>
<name>A0A1Y5Q914_9GAMM</name>
<proteinExistence type="predicted"/>
<protein>
    <submittedName>
        <fullName evidence="1">Uncharacterized protein</fullName>
    </submittedName>
</protein>
<gene>
    <name evidence="1" type="ORF">STPYR_12628</name>
</gene>
<sequence>MSQLEYKMVTLRLLFEPWNTAPHGTAIWEPEASDPNAQFKREIIAKATAVIATGDSALAGSSFTVPQFGEADFSAIQDALATDPEQRDFIELAAACESVVRSLARVAA</sequence>
<dbReference type="AlphaFoldDB" id="A0A1Y5Q914"/>
<dbReference type="EMBL" id="FLTS01000001">
    <property type="protein sequence ID" value="SBV37685.1"/>
    <property type="molecule type" value="Genomic_DNA"/>
</dbReference>